<reference evidence="10" key="1">
    <citation type="journal article" date="2024" name="Int. J. Syst. Evol. Microbiol.">
        <title>Methylomarinovum tepidoasis sp. nov., a moderately thermophilic methanotroph of the family Methylothermaceae isolated from a deep-sea hydrothermal field.</title>
        <authorList>
            <person name="Hirayama H."/>
            <person name="Takaki Y."/>
            <person name="Abe M."/>
            <person name="Miyazaki M."/>
            <person name="Uematsu K."/>
            <person name="Matsui Y."/>
            <person name="Takai K."/>
        </authorList>
    </citation>
    <scope>NUCLEOTIDE SEQUENCE [LARGE SCALE GENOMIC DNA]</scope>
    <source>
        <strain evidence="10">IN45</strain>
    </source>
</reference>
<evidence type="ECO:0000256" key="3">
    <source>
        <dbReference type="ARBA" id="ARBA00034247"/>
    </source>
</evidence>
<organism evidence="9 10">
    <name type="scientific">Methylomarinovum tepidoasis</name>
    <dbReference type="NCBI Taxonomy" id="2840183"/>
    <lineage>
        <taxon>Bacteria</taxon>
        <taxon>Pseudomonadati</taxon>
        <taxon>Pseudomonadota</taxon>
        <taxon>Gammaproteobacteria</taxon>
        <taxon>Methylococcales</taxon>
        <taxon>Methylothermaceae</taxon>
        <taxon>Methylomarinovum</taxon>
    </lineage>
</organism>
<dbReference type="SUPFAM" id="SSF109604">
    <property type="entry name" value="HD-domain/PDEase-like"/>
    <property type="match status" value="1"/>
</dbReference>
<dbReference type="SUPFAM" id="SSF55073">
    <property type="entry name" value="Nucleotide cyclase"/>
    <property type="match status" value="1"/>
</dbReference>
<evidence type="ECO:0000256" key="2">
    <source>
        <dbReference type="ARBA" id="ARBA00012528"/>
    </source>
</evidence>
<dbReference type="InterPro" id="IPR001789">
    <property type="entry name" value="Sig_transdc_resp-reg_receiver"/>
</dbReference>
<dbReference type="Pfam" id="PF00072">
    <property type="entry name" value="Response_reg"/>
    <property type="match status" value="1"/>
</dbReference>
<dbReference type="InterPro" id="IPR043128">
    <property type="entry name" value="Rev_trsase/Diguanyl_cyclase"/>
</dbReference>
<dbReference type="EC" id="2.7.7.65" evidence="2"/>
<feature type="domain" description="HDOD" evidence="8">
    <location>
        <begin position="16"/>
        <end position="209"/>
    </location>
</feature>
<dbReference type="GO" id="GO:0052621">
    <property type="term" value="F:diguanylate cyclase activity"/>
    <property type="evidence" value="ECO:0007669"/>
    <property type="project" value="UniProtKB-EC"/>
</dbReference>
<dbReference type="InterPro" id="IPR050469">
    <property type="entry name" value="Diguanylate_Cyclase"/>
</dbReference>
<dbReference type="Proteomes" id="UP001321450">
    <property type="component" value="Chromosome"/>
</dbReference>
<dbReference type="InterPro" id="IPR011006">
    <property type="entry name" value="CheY-like_superfamily"/>
</dbReference>
<evidence type="ECO:0000313" key="9">
    <source>
        <dbReference type="EMBL" id="BCX89591.1"/>
    </source>
</evidence>
<keyword evidence="4" id="KW-0597">Phosphoprotein</keyword>
<proteinExistence type="predicted"/>
<accession>A0AAU9CCC7</accession>
<dbReference type="AlphaFoldDB" id="A0AAU9CCC7"/>
<keyword evidence="5" id="KW-0175">Coiled coil</keyword>
<evidence type="ECO:0000313" key="10">
    <source>
        <dbReference type="Proteomes" id="UP001321450"/>
    </source>
</evidence>
<dbReference type="CDD" id="cd17574">
    <property type="entry name" value="REC_OmpR"/>
    <property type="match status" value="1"/>
</dbReference>
<evidence type="ECO:0000256" key="4">
    <source>
        <dbReference type="PROSITE-ProRule" id="PRU00169"/>
    </source>
</evidence>
<feature type="domain" description="GGDEF" evidence="7">
    <location>
        <begin position="489"/>
        <end position="619"/>
    </location>
</feature>
<dbReference type="PROSITE" id="PS51833">
    <property type="entry name" value="HDOD"/>
    <property type="match status" value="1"/>
</dbReference>
<feature type="domain" description="Response regulatory" evidence="6">
    <location>
        <begin position="309"/>
        <end position="425"/>
    </location>
</feature>
<evidence type="ECO:0000259" key="8">
    <source>
        <dbReference type="PROSITE" id="PS51833"/>
    </source>
</evidence>
<dbReference type="Gene3D" id="3.40.50.2300">
    <property type="match status" value="1"/>
</dbReference>
<dbReference type="GO" id="GO:0043709">
    <property type="term" value="P:cell adhesion involved in single-species biofilm formation"/>
    <property type="evidence" value="ECO:0007669"/>
    <property type="project" value="TreeGrafter"/>
</dbReference>
<dbReference type="EMBL" id="AP024718">
    <property type="protein sequence ID" value="BCX89591.1"/>
    <property type="molecule type" value="Genomic_DNA"/>
</dbReference>
<comment type="catalytic activity">
    <reaction evidence="3">
        <text>2 GTP = 3',3'-c-di-GMP + 2 diphosphate</text>
        <dbReference type="Rhea" id="RHEA:24898"/>
        <dbReference type="ChEBI" id="CHEBI:33019"/>
        <dbReference type="ChEBI" id="CHEBI:37565"/>
        <dbReference type="ChEBI" id="CHEBI:58805"/>
        <dbReference type="EC" id="2.7.7.65"/>
    </reaction>
</comment>
<dbReference type="InterPro" id="IPR000160">
    <property type="entry name" value="GGDEF_dom"/>
</dbReference>
<name>A0AAU9CCC7_9GAMM</name>
<dbReference type="GO" id="GO:0005886">
    <property type="term" value="C:plasma membrane"/>
    <property type="evidence" value="ECO:0007669"/>
    <property type="project" value="TreeGrafter"/>
</dbReference>
<dbReference type="PANTHER" id="PTHR45138">
    <property type="entry name" value="REGULATORY COMPONENTS OF SENSORY TRANSDUCTION SYSTEM"/>
    <property type="match status" value="1"/>
</dbReference>
<keyword evidence="10" id="KW-1185">Reference proteome</keyword>
<evidence type="ECO:0000256" key="5">
    <source>
        <dbReference type="SAM" id="Coils"/>
    </source>
</evidence>
<dbReference type="GO" id="GO:0000160">
    <property type="term" value="P:phosphorelay signal transduction system"/>
    <property type="evidence" value="ECO:0007669"/>
    <property type="project" value="InterPro"/>
</dbReference>
<gene>
    <name evidence="9" type="ORF">MIN45_P1964</name>
</gene>
<evidence type="ECO:0000259" key="7">
    <source>
        <dbReference type="PROSITE" id="PS50887"/>
    </source>
</evidence>
<dbReference type="Pfam" id="PF08668">
    <property type="entry name" value="HDOD"/>
    <property type="match status" value="1"/>
</dbReference>
<comment type="cofactor">
    <cofactor evidence="1">
        <name>Mg(2+)</name>
        <dbReference type="ChEBI" id="CHEBI:18420"/>
    </cofactor>
</comment>
<dbReference type="Gene3D" id="1.10.3210.10">
    <property type="entry name" value="Hypothetical protein af1432"/>
    <property type="match status" value="1"/>
</dbReference>
<dbReference type="SMART" id="SM00448">
    <property type="entry name" value="REC"/>
    <property type="match status" value="1"/>
</dbReference>
<dbReference type="RefSeq" id="WP_286291981.1">
    <property type="nucleotide sequence ID" value="NZ_AP024718.1"/>
</dbReference>
<dbReference type="PANTHER" id="PTHR45138:SF9">
    <property type="entry name" value="DIGUANYLATE CYCLASE DGCM-RELATED"/>
    <property type="match status" value="1"/>
</dbReference>
<dbReference type="SMART" id="SM00267">
    <property type="entry name" value="GGDEF"/>
    <property type="match status" value="1"/>
</dbReference>
<dbReference type="KEGG" id="meiy:MIN45_P1964"/>
<dbReference type="InterPro" id="IPR013976">
    <property type="entry name" value="HDOD"/>
</dbReference>
<keyword evidence="9" id="KW-0548">Nucleotidyltransferase</keyword>
<dbReference type="GO" id="GO:1902201">
    <property type="term" value="P:negative regulation of bacterial-type flagellum-dependent cell motility"/>
    <property type="evidence" value="ECO:0007669"/>
    <property type="project" value="TreeGrafter"/>
</dbReference>
<dbReference type="Gene3D" id="3.30.70.270">
    <property type="match status" value="1"/>
</dbReference>
<feature type="modified residue" description="4-aspartylphosphate" evidence="4">
    <location>
        <position position="358"/>
    </location>
</feature>
<dbReference type="PROSITE" id="PS50110">
    <property type="entry name" value="RESPONSE_REGULATORY"/>
    <property type="match status" value="1"/>
</dbReference>
<dbReference type="CDD" id="cd01949">
    <property type="entry name" value="GGDEF"/>
    <property type="match status" value="1"/>
</dbReference>
<sequence length="619" mass="68855">MSIEFDFEELKAADRLPSPPGVALSILQLVEREDADLDELANLVQADPALSARLLKFANSPLVAPVRPIVAVKEAVARIGMNGVRNLVLGLSLVGHYRTGECEGFDYPRFWAGSLAQGVAAALLVKHWRLAAPEECFTVGLLADIGRLALATAWPGEYADCLRQAGERNLTELERERFTIDHRTLTGLLLHDWRLPTVFIEALQHSHKPPPQPGDRPARLAWVFALSRLVQRWCLAEPEARPEIQAALEKPLQRALPELEIEEFLSQNETEWHAWGKLIEIPTRFPKKSKPAGKRNPATHAKEELPGLKILLVDDDAMLLLRLGKQLKQAGHQVETVKDGKAALKKILESPPQLLITDWHMQPMDGLTLCRTLRDSPLGESIYLIMLTASETEDDLVRAFDAGIDDYVTKPVSLRVLLARIKSAQRIVSLQMALAKEHAALEQRAKELELLNRKLEQLAHTDVLTGLPNRRYAIERLNQELAESRRSGRPVSVMILDLDHFKRINDTLGHEAGDRVLVHAARILRETLRSCDVACRFGGEEFLVIAPDTDSHDGKQLAERLCRAIAANQPELPLPAPLTVSIGLATASPDEDPKTLIHHADKALYHSKEQGRNRVTAAA</sequence>
<keyword evidence="9" id="KW-0808">Transferase</keyword>
<dbReference type="InterPro" id="IPR029787">
    <property type="entry name" value="Nucleotide_cyclase"/>
</dbReference>
<protein>
    <recommendedName>
        <fullName evidence="2">diguanylate cyclase</fullName>
        <ecNumber evidence="2">2.7.7.65</ecNumber>
    </recommendedName>
</protein>
<dbReference type="NCBIfam" id="TIGR00254">
    <property type="entry name" value="GGDEF"/>
    <property type="match status" value="1"/>
</dbReference>
<dbReference type="FunFam" id="3.30.70.270:FF:000001">
    <property type="entry name" value="Diguanylate cyclase domain protein"/>
    <property type="match status" value="1"/>
</dbReference>
<evidence type="ECO:0000256" key="1">
    <source>
        <dbReference type="ARBA" id="ARBA00001946"/>
    </source>
</evidence>
<dbReference type="PROSITE" id="PS50887">
    <property type="entry name" value="GGDEF"/>
    <property type="match status" value="1"/>
</dbReference>
<dbReference type="Pfam" id="PF00990">
    <property type="entry name" value="GGDEF"/>
    <property type="match status" value="1"/>
</dbReference>
<dbReference type="SUPFAM" id="SSF52172">
    <property type="entry name" value="CheY-like"/>
    <property type="match status" value="1"/>
</dbReference>
<evidence type="ECO:0000259" key="6">
    <source>
        <dbReference type="PROSITE" id="PS50110"/>
    </source>
</evidence>
<feature type="coiled-coil region" evidence="5">
    <location>
        <begin position="431"/>
        <end position="461"/>
    </location>
</feature>